<evidence type="ECO:0000256" key="3">
    <source>
        <dbReference type="ARBA" id="ARBA00022989"/>
    </source>
</evidence>
<proteinExistence type="predicted"/>
<sequence length="323" mass="37004">MPKKWKRLVLTCLVLGITANGVLAGMITAFALQTLESYAGTLKNVNATATGEDIVKNYVKNLLSLVASPLGLIVAGSVSGISMQVVYSWGANYFHRTFYTGVTGDHDWKVQPGRYANQAQIDYAKKWALVNCFGAGFFGTIFFILDFKYRFTKIVYHFEFGYLHFMKSIFIIYVFVDAWAWIMHRILHTKFMYRNIHKFHHTFTATFAWVAFAVHPVEFAMIQSGAFLVCCLTSVHIGAFMLVGAFLGYHAQVQHSGVWLEGEFFWNASSKFHDDHHRLFHVNIGQDFVLWDWLAGTLRKKTRVYSEDRFVGEQEKPSEKKNQ</sequence>
<dbReference type="GO" id="GO:0005506">
    <property type="term" value="F:iron ion binding"/>
    <property type="evidence" value="ECO:0007669"/>
    <property type="project" value="InterPro"/>
</dbReference>
<accession>A0A7S3PMY5</accession>
<reference evidence="7" key="1">
    <citation type="submission" date="2021-01" db="EMBL/GenBank/DDBJ databases">
        <authorList>
            <person name="Corre E."/>
            <person name="Pelletier E."/>
            <person name="Niang G."/>
            <person name="Scheremetjew M."/>
            <person name="Finn R."/>
            <person name="Kale V."/>
            <person name="Holt S."/>
            <person name="Cochrane G."/>
            <person name="Meng A."/>
            <person name="Brown T."/>
            <person name="Cohen L."/>
        </authorList>
    </citation>
    <scope>NUCLEOTIDE SEQUENCE</scope>
    <source>
        <strain evidence="7">GSBS06</strain>
    </source>
</reference>
<name>A0A7S3PMY5_9STRA</name>
<keyword evidence="4 5" id="KW-0472">Membrane</keyword>
<keyword evidence="2 5" id="KW-0812">Transmembrane</keyword>
<evidence type="ECO:0000256" key="2">
    <source>
        <dbReference type="ARBA" id="ARBA00022692"/>
    </source>
</evidence>
<dbReference type="EMBL" id="HBIN01019278">
    <property type="protein sequence ID" value="CAE0444662.1"/>
    <property type="molecule type" value="Transcribed_RNA"/>
</dbReference>
<dbReference type="GO" id="GO:0016491">
    <property type="term" value="F:oxidoreductase activity"/>
    <property type="evidence" value="ECO:0007669"/>
    <property type="project" value="InterPro"/>
</dbReference>
<dbReference type="GO" id="GO:0016020">
    <property type="term" value="C:membrane"/>
    <property type="evidence" value="ECO:0007669"/>
    <property type="project" value="UniProtKB-SubCell"/>
</dbReference>
<feature type="transmembrane region" description="Helical" evidence="5">
    <location>
        <begin position="199"/>
        <end position="219"/>
    </location>
</feature>
<feature type="transmembrane region" description="Helical" evidence="5">
    <location>
        <begin position="165"/>
        <end position="187"/>
    </location>
</feature>
<dbReference type="InterPro" id="IPR006694">
    <property type="entry name" value="Fatty_acid_hydroxylase"/>
</dbReference>
<feature type="domain" description="Fatty acid hydroxylase" evidence="6">
    <location>
        <begin position="170"/>
        <end position="297"/>
    </location>
</feature>
<dbReference type="Pfam" id="PF04116">
    <property type="entry name" value="FA_hydroxylase"/>
    <property type="match status" value="1"/>
</dbReference>
<evidence type="ECO:0000259" key="6">
    <source>
        <dbReference type="Pfam" id="PF04116"/>
    </source>
</evidence>
<keyword evidence="3 5" id="KW-1133">Transmembrane helix</keyword>
<evidence type="ECO:0000256" key="5">
    <source>
        <dbReference type="SAM" id="Phobius"/>
    </source>
</evidence>
<dbReference type="PANTHER" id="PTHR11863">
    <property type="entry name" value="STEROL DESATURASE"/>
    <property type="match status" value="1"/>
</dbReference>
<dbReference type="AlphaFoldDB" id="A0A7S3PMY5"/>
<evidence type="ECO:0000256" key="1">
    <source>
        <dbReference type="ARBA" id="ARBA00004370"/>
    </source>
</evidence>
<protein>
    <recommendedName>
        <fullName evidence="6">Fatty acid hydroxylase domain-containing protein</fullName>
    </recommendedName>
</protein>
<comment type="subcellular location">
    <subcellularLocation>
        <location evidence="1">Membrane</location>
    </subcellularLocation>
</comment>
<dbReference type="InterPro" id="IPR050307">
    <property type="entry name" value="Sterol_Desaturase_Related"/>
</dbReference>
<evidence type="ECO:0000256" key="4">
    <source>
        <dbReference type="ARBA" id="ARBA00023136"/>
    </source>
</evidence>
<feature type="transmembrane region" description="Helical" evidence="5">
    <location>
        <begin position="225"/>
        <end position="249"/>
    </location>
</feature>
<feature type="transmembrane region" description="Helical" evidence="5">
    <location>
        <begin position="62"/>
        <end position="87"/>
    </location>
</feature>
<feature type="transmembrane region" description="Helical" evidence="5">
    <location>
        <begin position="127"/>
        <end position="145"/>
    </location>
</feature>
<gene>
    <name evidence="7" type="ORF">ASTO00021_LOCUS14708</name>
</gene>
<dbReference type="GO" id="GO:0008610">
    <property type="term" value="P:lipid biosynthetic process"/>
    <property type="evidence" value="ECO:0007669"/>
    <property type="project" value="InterPro"/>
</dbReference>
<evidence type="ECO:0000313" key="7">
    <source>
        <dbReference type="EMBL" id="CAE0444662.1"/>
    </source>
</evidence>
<organism evidence="7">
    <name type="scientific">Aplanochytrium stocchinoi</name>
    <dbReference type="NCBI Taxonomy" id="215587"/>
    <lineage>
        <taxon>Eukaryota</taxon>
        <taxon>Sar</taxon>
        <taxon>Stramenopiles</taxon>
        <taxon>Bigyra</taxon>
        <taxon>Labyrinthulomycetes</taxon>
        <taxon>Thraustochytrida</taxon>
        <taxon>Thraustochytriidae</taxon>
        <taxon>Aplanochytrium</taxon>
    </lineage>
</organism>